<evidence type="ECO:0008006" key="5">
    <source>
        <dbReference type="Google" id="ProtNLM"/>
    </source>
</evidence>
<evidence type="ECO:0000256" key="1">
    <source>
        <dbReference type="SAM" id="MobiDB-lite"/>
    </source>
</evidence>
<proteinExistence type="predicted"/>
<comment type="caution">
    <text evidence="3">The sequence shown here is derived from an EMBL/GenBank/DDBJ whole genome shotgun (WGS) entry which is preliminary data.</text>
</comment>
<feature type="chain" id="PRO_5032916421" description="Capsule assembly Wzi family protein" evidence="2">
    <location>
        <begin position="21"/>
        <end position="528"/>
    </location>
</feature>
<accession>A0A841GWH8</accession>
<gene>
    <name evidence="3" type="ORF">HNQ61_000237</name>
</gene>
<dbReference type="AlphaFoldDB" id="A0A841GWH8"/>
<dbReference type="InterPro" id="IPR026950">
    <property type="entry name" value="Caps_assemb_Wzi"/>
</dbReference>
<dbReference type="RefSeq" id="WP_170030873.1">
    <property type="nucleotide sequence ID" value="NZ_JABDTL010000001.1"/>
</dbReference>
<reference evidence="3 4" key="1">
    <citation type="submission" date="2020-08" db="EMBL/GenBank/DDBJ databases">
        <title>Genomic Encyclopedia of Type Strains, Phase IV (KMG-IV): sequencing the most valuable type-strain genomes for metagenomic binning, comparative biology and taxonomic classification.</title>
        <authorList>
            <person name="Goeker M."/>
        </authorList>
    </citation>
    <scope>NUCLEOTIDE SEQUENCE [LARGE SCALE GENOMIC DNA]</scope>
    <source>
        <strain evidence="3 4">DSM 29007</strain>
    </source>
</reference>
<protein>
    <recommendedName>
        <fullName evidence="5">Capsule assembly Wzi family protein</fullName>
    </recommendedName>
</protein>
<feature type="signal peptide" evidence="2">
    <location>
        <begin position="1"/>
        <end position="20"/>
    </location>
</feature>
<sequence>MGRALTAVMGAALLDGAALCAQTISADSTRPPADVVDGAERDGAGRRDDDAPHHRGASPLVPQTHWAVRAARRADALGLIPGYLPAQGAVPRHALAQALERAAIAADGTRLQPLAEGWLSRFYEEFGEYRRAVASPLALLGGRVQAGYESEAGRLTPAISYGPWRIDPKPVRELSAARVRAEGAVRLGGFGAAYAQGRADQDGAALPRWEAVAAAGSFSASVGRQAVGYGPGVGGAVVFYPNAPLTRLEVQTTRPLELPSVLRYAGPVSLHTFFSRMSDPGRHPDEAWLWGARVAFQPHARLTLAVNRGSVFGSERERISLSRLLRMTAGVIRSSNFENQILSFDGRLRLPTERWLPVTLYAETGADDGAGALDEVPGTVAGVFIPALPGLPQVAVGGEYTRFSTVCCGHGPWYFNSSQTGNWARGSHPLGHPLGGEGDEALVYAQADLLDGRLRLDGRAFRRSRSNESLEQYGGANLFAPLRVGRSSGGSVDAALRIGRVDLTAAWFRDAGDGWRQRRLQAGAAAFF</sequence>
<evidence type="ECO:0000313" key="4">
    <source>
        <dbReference type="Proteomes" id="UP000582837"/>
    </source>
</evidence>
<evidence type="ECO:0000256" key="2">
    <source>
        <dbReference type="SAM" id="SignalP"/>
    </source>
</evidence>
<name>A0A841GWH8_9BACT</name>
<dbReference type="EMBL" id="JACHIA010000001">
    <property type="protein sequence ID" value="MBB6068626.1"/>
    <property type="molecule type" value="Genomic_DNA"/>
</dbReference>
<dbReference type="Pfam" id="PF14052">
    <property type="entry name" value="Caps_assemb_Wzi"/>
    <property type="match status" value="1"/>
</dbReference>
<dbReference type="Proteomes" id="UP000582837">
    <property type="component" value="Unassembled WGS sequence"/>
</dbReference>
<feature type="region of interest" description="Disordered" evidence="1">
    <location>
        <begin position="28"/>
        <end position="59"/>
    </location>
</feature>
<keyword evidence="2" id="KW-0732">Signal</keyword>
<dbReference type="InterPro" id="IPR038636">
    <property type="entry name" value="Wzi_sf"/>
</dbReference>
<keyword evidence="4" id="KW-1185">Reference proteome</keyword>
<feature type="compositionally biased region" description="Basic and acidic residues" evidence="1">
    <location>
        <begin position="38"/>
        <end position="53"/>
    </location>
</feature>
<organism evidence="3 4">
    <name type="scientific">Longimicrobium terrae</name>
    <dbReference type="NCBI Taxonomy" id="1639882"/>
    <lineage>
        <taxon>Bacteria</taxon>
        <taxon>Pseudomonadati</taxon>
        <taxon>Gemmatimonadota</taxon>
        <taxon>Longimicrobiia</taxon>
        <taxon>Longimicrobiales</taxon>
        <taxon>Longimicrobiaceae</taxon>
        <taxon>Longimicrobium</taxon>
    </lineage>
</organism>
<dbReference type="Gene3D" id="2.40.160.130">
    <property type="entry name" value="Capsule assembly protein Wzi"/>
    <property type="match status" value="1"/>
</dbReference>
<evidence type="ECO:0000313" key="3">
    <source>
        <dbReference type="EMBL" id="MBB6068626.1"/>
    </source>
</evidence>